<organism evidence="4">
    <name type="scientific">Caenorhabditis brenneri</name>
    <name type="common">Nematode worm</name>
    <dbReference type="NCBI Taxonomy" id="135651"/>
    <lineage>
        <taxon>Eukaryota</taxon>
        <taxon>Metazoa</taxon>
        <taxon>Ecdysozoa</taxon>
        <taxon>Nematoda</taxon>
        <taxon>Chromadorea</taxon>
        <taxon>Rhabditida</taxon>
        <taxon>Rhabditina</taxon>
        <taxon>Rhabditomorpha</taxon>
        <taxon>Rhabditoidea</taxon>
        <taxon>Rhabditidae</taxon>
        <taxon>Peloderinae</taxon>
        <taxon>Caenorhabditis</taxon>
    </lineage>
</organism>
<dbReference type="GO" id="GO:0004222">
    <property type="term" value="F:metalloendopeptidase activity"/>
    <property type="evidence" value="ECO:0007669"/>
    <property type="project" value="InterPro"/>
</dbReference>
<evidence type="ECO:0000259" key="2">
    <source>
        <dbReference type="Pfam" id="PF01431"/>
    </source>
</evidence>
<dbReference type="Pfam" id="PF01431">
    <property type="entry name" value="Peptidase_M13"/>
    <property type="match status" value="1"/>
</dbReference>
<dbReference type="PANTHER" id="PTHR11733">
    <property type="entry name" value="ZINC METALLOPROTEASE FAMILY M13 NEPRILYSIN-RELATED"/>
    <property type="match status" value="1"/>
</dbReference>
<feature type="chain" id="PRO_5003404812" description="Peptidase M13 C-terminal domain-containing protein" evidence="1">
    <location>
        <begin position="19"/>
        <end position="483"/>
    </location>
</feature>
<dbReference type="GO" id="GO:0016485">
    <property type="term" value="P:protein processing"/>
    <property type="evidence" value="ECO:0007669"/>
    <property type="project" value="TreeGrafter"/>
</dbReference>
<gene>
    <name evidence="3" type="ORF">CAEBREN_30505</name>
</gene>
<feature type="domain" description="Peptidase M13 C-terminal" evidence="2">
    <location>
        <begin position="302"/>
        <end position="474"/>
    </location>
</feature>
<dbReference type="FunCoup" id="G0NAQ9">
    <property type="interactions" value="462"/>
</dbReference>
<dbReference type="MEROPS" id="M13.A27"/>
<dbReference type="Gene3D" id="3.40.390.10">
    <property type="entry name" value="Collagenase (Catalytic Domain)"/>
    <property type="match status" value="1"/>
</dbReference>
<reference evidence="4" key="1">
    <citation type="submission" date="2011-07" db="EMBL/GenBank/DDBJ databases">
        <authorList>
            <consortium name="Caenorhabditis brenneri Sequencing and Analysis Consortium"/>
            <person name="Wilson R.K."/>
        </authorList>
    </citation>
    <scope>NUCLEOTIDE SEQUENCE [LARGE SCALE GENOMIC DNA]</scope>
    <source>
        <strain evidence="4">PB2801</strain>
    </source>
</reference>
<dbReference type="SUPFAM" id="SSF55486">
    <property type="entry name" value="Metalloproteases ('zincins'), catalytic domain"/>
    <property type="match status" value="1"/>
</dbReference>
<dbReference type="PANTHER" id="PTHR11733:SF233">
    <property type="entry name" value="PEPTIDASE M13 C-TERMINAL DOMAIN-CONTAINING PROTEIN"/>
    <property type="match status" value="1"/>
</dbReference>
<dbReference type="PROSITE" id="PS51885">
    <property type="entry name" value="NEPRILYSIN"/>
    <property type="match status" value="1"/>
</dbReference>
<dbReference type="InParanoid" id="G0NAQ9"/>
<dbReference type="AlphaFoldDB" id="G0NAQ9"/>
<evidence type="ECO:0000313" key="3">
    <source>
        <dbReference type="EMBL" id="EGT56317.1"/>
    </source>
</evidence>
<dbReference type="EMBL" id="GL379855">
    <property type="protein sequence ID" value="EGT56317.1"/>
    <property type="molecule type" value="Genomic_DNA"/>
</dbReference>
<evidence type="ECO:0000256" key="1">
    <source>
        <dbReference type="SAM" id="SignalP"/>
    </source>
</evidence>
<keyword evidence="4" id="KW-1185">Reference proteome</keyword>
<protein>
    <recommendedName>
        <fullName evidence="2">Peptidase M13 C-terminal domain-containing protein</fullName>
    </recommendedName>
</protein>
<dbReference type="eggNOG" id="KOG3624">
    <property type="taxonomic scope" value="Eukaryota"/>
</dbReference>
<name>G0NAQ9_CAEBE</name>
<dbReference type="GO" id="GO:0005886">
    <property type="term" value="C:plasma membrane"/>
    <property type="evidence" value="ECO:0007669"/>
    <property type="project" value="TreeGrafter"/>
</dbReference>
<sequence>MWKSLSFLAWFTISTVLCAKPTIPRNIVQEHIKKHANFSVDPCDDFYAHVCPRGVENDFMQSLIEMRNTMVEEYKESHPKQNWNEFSFVKTGNLGYAVEMFILSDRLESLCSHNETLLTLFLQHVSGRSNDHPESFVETSNCKKKIETLKALDGVRSTFEGARALLKSASDASVANLQLRKIDKKLRSLFNKLKLAVSKQLKKTPWVIKNKALNIYSEALQNITFTTFYDFHNTAQNAIKAFDKARKECWKSLKDKFVKEDVTALCEVIAVGEGVKEFKKPSEKIFNQDKQEIIGDTLQQWNSNDYGSVGFSLAHEIMHALVFDDVDKLEDAGNPLIPLWTKDAGCVEEQTRKTCKTFPTLISTDTTCDSKITFEEDAADLAAYRVVWDVYQKAYIRKTVVPNYESLDNKQLFFYGAAVVFCQQNGMDLKEYHKETHSNNYQRVNSLMSQMDQFADAFKCKPTDRMIKNKARHCEFYGSEAKE</sequence>
<accession>G0NAQ9</accession>
<dbReference type="InterPro" id="IPR000718">
    <property type="entry name" value="Peptidase_M13"/>
</dbReference>
<feature type="signal peptide" evidence="1">
    <location>
        <begin position="1"/>
        <end position="18"/>
    </location>
</feature>
<dbReference type="STRING" id="135651.G0NAQ9"/>
<evidence type="ECO:0000313" key="4">
    <source>
        <dbReference type="Proteomes" id="UP000008068"/>
    </source>
</evidence>
<dbReference type="InterPro" id="IPR018497">
    <property type="entry name" value="Peptidase_M13_C"/>
</dbReference>
<dbReference type="InterPro" id="IPR024079">
    <property type="entry name" value="MetalloPept_cat_dom_sf"/>
</dbReference>
<proteinExistence type="predicted"/>
<dbReference type="OrthoDB" id="5866043at2759"/>
<keyword evidence="1" id="KW-0732">Signal</keyword>
<dbReference type="HOGENOM" id="CLU_041717_0_0_1"/>
<dbReference type="Proteomes" id="UP000008068">
    <property type="component" value="Unassembled WGS sequence"/>
</dbReference>